<dbReference type="EMBL" id="KQ241720">
    <property type="protein sequence ID" value="KNC85102.1"/>
    <property type="molecule type" value="Genomic_DNA"/>
</dbReference>
<name>A0A0L0G7V6_9EUKA</name>
<dbReference type="Proteomes" id="UP000054560">
    <property type="component" value="Unassembled WGS sequence"/>
</dbReference>
<proteinExistence type="predicted"/>
<evidence type="ECO:0000256" key="2">
    <source>
        <dbReference type="SAM" id="SignalP"/>
    </source>
</evidence>
<evidence type="ECO:0000313" key="4">
    <source>
        <dbReference type="Proteomes" id="UP000054560"/>
    </source>
</evidence>
<dbReference type="RefSeq" id="XP_014159004.1">
    <property type="nucleotide sequence ID" value="XM_014303529.1"/>
</dbReference>
<sequence length="240" mass="26293">MYFISALILALRSEEVGLAVQAAEGLLHDPVLGNGYLSDPPCIRMYSPVGRDKDELTLYKYLWGTNSVESGVHQAVSRKFGCKIAQLKKRAAVHKSITENQRDVSSLHRELLSDTVSEEVTKASNLEYAQAHRLEEANPSIPDPGLTVSDIDVNFLPPLGQAHGTSQLPRPVATEKPVPGGIRTGMKGKSARHYMSVILTPDNNLAPDPVQTQPPMQTQQSQTIIPFSSQAPQLHYHPNI</sequence>
<evidence type="ECO:0000256" key="1">
    <source>
        <dbReference type="SAM" id="MobiDB-lite"/>
    </source>
</evidence>
<organism evidence="3 4">
    <name type="scientific">Sphaeroforma arctica JP610</name>
    <dbReference type="NCBI Taxonomy" id="667725"/>
    <lineage>
        <taxon>Eukaryota</taxon>
        <taxon>Ichthyosporea</taxon>
        <taxon>Ichthyophonida</taxon>
        <taxon>Sphaeroforma</taxon>
    </lineage>
</organism>
<accession>A0A0L0G7V6</accession>
<dbReference type="AlphaFoldDB" id="A0A0L0G7V6"/>
<feature type="region of interest" description="Disordered" evidence="1">
    <location>
        <begin position="162"/>
        <end position="187"/>
    </location>
</feature>
<evidence type="ECO:0000313" key="3">
    <source>
        <dbReference type="EMBL" id="KNC85102.1"/>
    </source>
</evidence>
<reference evidence="3 4" key="1">
    <citation type="submission" date="2011-02" db="EMBL/GenBank/DDBJ databases">
        <title>The Genome Sequence of Sphaeroforma arctica JP610.</title>
        <authorList>
            <consortium name="The Broad Institute Genome Sequencing Platform"/>
            <person name="Russ C."/>
            <person name="Cuomo C."/>
            <person name="Young S.K."/>
            <person name="Zeng Q."/>
            <person name="Gargeya S."/>
            <person name="Alvarado L."/>
            <person name="Berlin A."/>
            <person name="Chapman S.B."/>
            <person name="Chen Z."/>
            <person name="Freedman E."/>
            <person name="Gellesch M."/>
            <person name="Goldberg J."/>
            <person name="Griggs A."/>
            <person name="Gujja S."/>
            <person name="Heilman E."/>
            <person name="Heiman D."/>
            <person name="Howarth C."/>
            <person name="Mehta T."/>
            <person name="Neiman D."/>
            <person name="Pearson M."/>
            <person name="Roberts A."/>
            <person name="Saif S."/>
            <person name="Shea T."/>
            <person name="Shenoy N."/>
            <person name="Sisk P."/>
            <person name="Stolte C."/>
            <person name="Sykes S."/>
            <person name="White J."/>
            <person name="Yandava C."/>
            <person name="Burger G."/>
            <person name="Gray M.W."/>
            <person name="Holland P.W.H."/>
            <person name="King N."/>
            <person name="Lang F.B.F."/>
            <person name="Roger A.J."/>
            <person name="Ruiz-Trillo I."/>
            <person name="Haas B."/>
            <person name="Nusbaum C."/>
            <person name="Birren B."/>
        </authorList>
    </citation>
    <scope>NUCLEOTIDE SEQUENCE [LARGE SCALE GENOMIC DNA]</scope>
    <source>
        <strain evidence="3 4">JP610</strain>
    </source>
</reference>
<feature type="chain" id="PRO_5005539250" evidence="2">
    <location>
        <begin position="20"/>
        <end position="240"/>
    </location>
</feature>
<keyword evidence="4" id="KW-1185">Reference proteome</keyword>
<protein>
    <submittedName>
        <fullName evidence="3">Uncharacterized protein</fullName>
    </submittedName>
</protein>
<gene>
    <name evidence="3" type="ORF">SARC_02692</name>
</gene>
<dbReference type="OrthoDB" id="3267843at2759"/>
<feature type="signal peptide" evidence="2">
    <location>
        <begin position="1"/>
        <end position="19"/>
    </location>
</feature>
<dbReference type="GeneID" id="25903196"/>
<keyword evidence="2" id="KW-0732">Signal</keyword>